<keyword evidence="7" id="KW-0663">Pyridoxal phosphate</keyword>
<comment type="cofactor">
    <cofactor evidence="4">
        <name>Mg(2+)</name>
        <dbReference type="ChEBI" id="CHEBI:18420"/>
    </cofactor>
</comment>
<dbReference type="HOGENOM" id="CLU_021152_4_2_4"/>
<evidence type="ECO:0000259" key="9">
    <source>
        <dbReference type="Pfam" id="PF00291"/>
    </source>
</evidence>
<dbReference type="NCBIfam" id="NF005454">
    <property type="entry name" value="PRK07048.1"/>
    <property type="match status" value="1"/>
</dbReference>
<dbReference type="GO" id="GO:0000287">
    <property type="term" value="F:magnesium ion binding"/>
    <property type="evidence" value="ECO:0007669"/>
    <property type="project" value="TreeGrafter"/>
</dbReference>
<accession>W0V5T9</accession>
<dbReference type="SUPFAM" id="SSF53686">
    <property type="entry name" value="Tryptophan synthase beta subunit-like PLP-dependent enzymes"/>
    <property type="match status" value="1"/>
</dbReference>
<evidence type="ECO:0000256" key="1">
    <source>
        <dbReference type="ARBA" id="ARBA00001913"/>
    </source>
</evidence>
<dbReference type="FunFam" id="3.40.50.1100:FF:000007">
    <property type="entry name" value="L-threonine dehydratase catabolic TdcB"/>
    <property type="match status" value="1"/>
</dbReference>
<dbReference type="GO" id="GO:0006520">
    <property type="term" value="P:amino acid metabolic process"/>
    <property type="evidence" value="ECO:0007669"/>
    <property type="project" value="InterPro"/>
</dbReference>
<evidence type="ECO:0000256" key="7">
    <source>
        <dbReference type="ARBA" id="ARBA00022898"/>
    </source>
</evidence>
<name>W0V5T9_9BURK</name>
<evidence type="ECO:0000313" key="10">
    <source>
        <dbReference type="EMBL" id="CDG82632.1"/>
    </source>
</evidence>
<dbReference type="GO" id="GO:0005524">
    <property type="term" value="F:ATP binding"/>
    <property type="evidence" value="ECO:0007669"/>
    <property type="project" value="TreeGrafter"/>
</dbReference>
<organism evidence="10 11">
    <name type="scientific">Janthinobacterium agaricidamnosum NBRC 102515 = DSM 9628</name>
    <dbReference type="NCBI Taxonomy" id="1349767"/>
    <lineage>
        <taxon>Bacteria</taxon>
        <taxon>Pseudomonadati</taxon>
        <taxon>Pseudomonadota</taxon>
        <taxon>Betaproteobacteria</taxon>
        <taxon>Burkholderiales</taxon>
        <taxon>Oxalobacteraceae</taxon>
        <taxon>Janthinobacterium</taxon>
    </lineage>
</organism>
<dbReference type="InterPro" id="IPR000634">
    <property type="entry name" value="Ser/Thr_deHydtase_PyrdxlP-BS"/>
</dbReference>
<dbReference type="eggNOG" id="COG1171">
    <property type="taxonomic scope" value="Bacteria"/>
</dbReference>
<evidence type="ECO:0000256" key="4">
    <source>
        <dbReference type="ARBA" id="ARBA00001946"/>
    </source>
</evidence>
<dbReference type="InterPro" id="IPR036052">
    <property type="entry name" value="TrpB-like_PALP_sf"/>
</dbReference>
<comment type="cofactor">
    <cofactor evidence="2">
        <name>pyridoxal 5'-phosphate</name>
        <dbReference type="ChEBI" id="CHEBI:597326"/>
    </cofactor>
</comment>
<gene>
    <name evidence="10" type="primary">SRY1</name>
    <name evidence="10" type="ORF">GJA_1996</name>
</gene>
<proteinExistence type="inferred from homology"/>
<dbReference type="Pfam" id="PF00291">
    <property type="entry name" value="PALP"/>
    <property type="match status" value="1"/>
</dbReference>
<comment type="cofactor">
    <cofactor evidence="3">
        <name>Mn(2+)</name>
        <dbReference type="ChEBI" id="CHEBI:29035"/>
    </cofactor>
</comment>
<dbReference type="EC" id="4.3.1.16" evidence="10"/>
<dbReference type="KEGG" id="jag:GJA_1996"/>
<dbReference type="PANTHER" id="PTHR43050">
    <property type="entry name" value="SERINE / THREONINE RACEMASE FAMILY MEMBER"/>
    <property type="match status" value="1"/>
</dbReference>
<reference evidence="10 11" key="1">
    <citation type="journal article" date="2015" name="Genome Announc.">
        <title>Genome Sequence of Mushroom Soft-Rot Pathogen Janthinobacterium agaricidamnosum.</title>
        <authorList>
            <person name="Graupner K."/>
            <person name="Lackner G."/>
            <person name="Hertweck C."/>
        </authorList>
    </citation>
    <scope>NUCLEOTIDE SEQUENCE [LARGE SCALE GENOMIC DNA]</scope>
    <source>
        <strain evidence="11">NBRC 102515 / DSM 9628</strain>
    </source>
</reference>
<dbReference type="GO" id="GO:0030848">
    <property type="term" value="F:threo-3-hydroxyaspartate ammonia-lyase activity"/>
    <property type="evidence" value="ECO:0007669"/>
    <property type="project" value="UniProtKB-EC"/>
</dbReference>
<evidence type="ECO:0000256" key="5">
    <source>
        <dbReference type="ARBA" id="ARBA00010869"/>
    </source>
</evidence>
<dbReference type="CDD" id="cd01562">
    <property type="entry name" value="Thr-dehyd"/>
    <property type="match status" value="1"/>
</dbReference>
<keyword evidence="8 10" id="KW-0456">Lyase</keyword>
<comment type="cofactor">
    <cofactor evidence="1">
        <name>Ca(2+)</name>
        <dbReference type="ChEBI" id="CHEBI:29108"/>
    </cofactor>
</comment>
<dbReference type="AlphaFoldDB" id="W0V5T9"/>
<feature type="domain" description="Tryptophan synthase beta chain-like PALP" evidence="9">
    <location>
        <begin position="11"/>
        <end position="297"/>
    </location>
</feature>
<dbReference type="Proteomes" id="UP000027604">
    <property type="component" value="Chromosome I"/>
</dbReference>
<dbReference type="InterPro" id="IPR001926">
    <property type="entry name" value="TrpB-like_PALP"/>
</dbReference>
<evidence type="ECO:0000256" key="2">
    <source>
        <dbReference type="ARBA" id="ARBA00001933"/>
    </source>
</evidence>
<dbReference type="GO" id="GO:0030170">
    <property type="term" value="F:pyridoxal phosphate binding"/>
    <property type="evidence" value="ECO:0007669"/>
    <property type="project" value="InterPro"/>
</dbReference>
<sequence>MQQAAERIKGVARRTPVLTSSTANAIAGAELFFKCENLQRVGAFKFRGAYNALVRFSPEQRRNGVLAFSSGNHAQGVALAARLLGIPAVIVMPEDAPALKVTATKGYGAEVVTYDRYTEDREAIGRRLAQERNMTLIPPYDHPDVICGQGTAALELFEEVGQLDVLLVCLGGGGLLSGSALAASGMSPDCQVIGVEPELGNDGQQSLRKGEVVHIAVPDTIADGAKTTHIGDHNFAVIQRHVDDIITVSDAQLVATMKFFAERMKIVVEPTGCLAAAAALQQVYPVQGKRVGVIISGGNVDLASFARFIA</sequence>
<dbReference type="GO" id="GO:0003941">
    <property type="term" value="F:L-serine ammonia-lyase activity"/>
    <property type="evidence" value="ECO:0007669"/>
    <property type="project" value="TreeGrafter"/>
</dbReference>
<dbReference type="EMBL" id="HG322949">
    <property type="protein sequence ID" value="CDG82632.1"/>
    <property type="molecule type" value="Genomic_DNA"/>
</dbReference>
<dbReference type="GO" id="GO:0008721">
    <property type="term" value="F:D-serine ammonia-lyase activity"/>
    <property type="evidence" value="ECO:0007669"/>
    <property type="project" value="TreeGrafter"/>
</dbReference>
<evidence type="ECO:0000313" key="11">
    <source>
        <dbReference type="Proteomes" id="UP000027604"/>
    </source>
</evidence>
<keyword evidence="11" id="KW-1185">Reference proteome</keyword>
<evidence type="ECO:0000256" key="6">
    <source>
        <dbReference type="ARBA" id="ARBA00022842"/>
    </source>
</evidence>
<keyword evidence="6" id="KW-0460">Magnesium</keyword>
<dbReference type="FunFam" id="3.40.50.1100:FF:000005">
    <property type="entry name" value="Threonine dehydratase catabolic"/>
    <property type="match status" value="1"/>
</dbReference>
<comment type="similarity">
    <text evidence="5">Belongs to the serine/threonine dehydratase family.</text>
</comment>
<dbReference type="PATRIC" id="fig|1349767.4.peg.3763"/>
<dbReference type="PROSITE" id="PS00165">
    <property type="entry name" value="DEHYDRATASE_SER_THR"/>
    <property type="match status" value="1"/>
</dbReference>
<dbReference type="Gene3D" id="3.40.50.1100">
    <property type="match status" value="2"/>
</dbReference>
<protein>
    <submittedName>
        <fullName evidence="10">Threo-3-hydroxyaspartate ammonia-lyase</fullName>
        <ecNumber evidence="10">4.3.1.16</ecNumber>
    </submittedName>
</protein>
<evidence type="ECO:0000256" key="8">
    <source>
        <dbReference type="ARBA" id="ARBA00023239"/>
    </source>
</evidence>
<evidence type="ECO:0000256" key="3">
    <source>
        <dbReference type="ARBA" id="ARBA00001936"/>
    </source>
</evidence>
<dbReference type="GO" id="GO:0030378">
    <property type="term" value="F:serine racemase activity"/>
    <property type="evidence" value="ECO:0007669"/>
    <property type="project" value="TreeGrafter"/>
</dbReference>
<dbReference type="STRING" id="1349767.GJA_1996"/>
<dbReference type="PANTHER" id="PTHR43050:SF1">
    <property type="entry name" value="SERINE RACEMASE"/>
    <property type="match status" value="1"/>
</dbReference>
<dbReference type="GO" id="GO:0018114">
    <property type="term" value="F:threonine racemase activity"/>
    <property type="evidence" value="ECO:0007669"/>
    <property type="project" value="TreeGrafter"/>
</dbReference>